<feature type="compositionally biased region" description="Low complexity" evidence="1">
    <location>
        <begin position="119"/>
        <end position="130"/>
    </location>
</feature>
<proteinExistence type="predicted"/>
<protein>
    <submittedName>
        <fullName evidence="2">Uncharacterized protein</fullName>
    </submittedName>
</protein>
<sequence>AMTYRCTNAEELALLRRMIYRNALRCKPSAELSHTFPTRYNDPSSSPWFVSFISPRYTEHLGMELDWATLTKQLMKLDPSQPVTVVTAEVAAKKAAEIIALEAEARLHGGKTGQSRSIQQQQPQRNMPPAAAAPPVAPAKAQAAKWPHTAQQPARRLTGGSTSHTAHQLDHECRQHDGLHDACTLAHAWGTQSFKRWPFVALCSPMDGDE</sequence>
<feature type="region of interest" description="Disordered" evidence="1">
    <location>
        <begin position="109"/>
        <end position="167"/>
    </location>
</feature>
<feature type="non-terminal residue" evidence="2">
    <location>
        <position position="1"/>
    </location>
</feature>
<dbReference type="AlphaFoldDB" id="A0A699ZQ21"/>
<dbReference type="EMBL" id="BLLF01001735">
    <property type="protein sequence ID" value="GFH20966.1"/>
    <property type="molecule type" value="Genomic_DNA"/>
</dbReference>
<accession>A0A699ZQ21</accession>
<dbReference type="Proteomes" id="UP000485058">
    <property type="component" value="Unassembled WGS sequence"/>
</dbReference>
<evidence type="ECO:0000256" key="1">
    <source>
        <dbReference type="SAM" id="MobiDB-lite"/>
    </source>
</evidence>
<organism evidence="2 3">
    <name type="scientific">Haematococcus lacustris</name>
    <name type="common">Green alga</name>
    <name type="synonym">Haematococcus pluvialis</name>
    <dbReference type="NCBI Taxonomy" id="44745"/>
    <lineage>
        <taxon>Eukaryota</taxon>
        <taxon>Viridiplantae</taxon>
        <taxon>Chlorophyta</taxon>
        <taxon>core chlorophytes</taxon>
        <taxon>Chlorophyceae</taxon>
        <taxon>CS clade</taxon>
        <taxon>Chlamydomonadales</taxon>
        <taxon>Haematococcaceae</taxon>
        <taxon>Haematococcus</taxon>
    </lineage>
</organism>
<name>A0A699ZQ21_HAELA</name>
<reference evidence="2 3" key="1">
    <citation type="submission" date="2020-02" db="EMBL/GenBank/DDBJ databases">
        <title>Draft genome sequence of Haematococcus lacustris strain NIES-144.</title>
        <authorList>
            <person name="Morimoto D."/>
            <person name="Nakagawa S."/>
            <person name="Yoshida T."/>
            <person name="Sawayama S."/>
        </authorList>
    </citation>
    <scope>NUCLEOTIDE SEQUENCE [LARGE SCALE GENOMIC DNA]</scope>
    <source>
        <strain evidence="2 3">NIES-144</strain>
    </source>
</reference>
<gene>
    <name evidence="2" type="ORF">HaLaN_18178</name>
</gene>
<keyword evidence="3" id="KW-1185">Reference proteome</keyword>
<comment type="caution">
    <text evidence="2">The sequence shown here is derived from an EMBL/GenBank/DDBJ whole genome shotgun (WGS) entry which is preliminary data.</text>
</comment>
<evidence type="ECO:0000313" key="2">
    <source>
        <dbReference type="EMBL" id="GFH20966.1"/>
    </source>
</evidence>
<evidence type="ECO:0000313" key="3">
    <source>
        <dbReference type="Proteomes" id="UP000485058"/>
    </source>
</evidence>